<accession>A0A9N9JN20</accession>
<reference evidence="1" key="1">
    <citation type="submission" date="2021-06" db="EMBL/GenBank/DDBJ databases">
        <authorList>
            <person name="Kallberg Y."/>
            <person name="Tangrot J."/>
            <person name="Rosling A."/>
        </authorList>
    </citation>
    <scope>NUCLEOTIDE SEQUENCE</scope>
    <source>
        <strain evidence="1">MA453B</strain>
    </source>
</reference>
<feature type="non-terminal residue" evidence="1">
    <location>
        <position position="1"/>
    </location>
</feature>
<name>A0A9N9JN20_9GLOM</name>
<dbReference type="OrthoDB" id="5410741at2759"/>
<dbReference type="AlphaFoldDB" id="A0A9N9JN20"/>
<evidence type="ECO:0000313" key="1">
    <source>
        <dbReference type="EMBL" id="CAG8788686.1"/>
    </source>
</evidence>
<gene>
    <name evidence="1" type="ORF">DERYTH_LOCUS20953</name>
</gene>
<protein>
    <submittedName>
        <fullName evidence="1">22116_t:CDS:1</fullName>
    </submittedName>
</protein>
<keyword evidence="2" id="KW-1185">Reference proteome</keyword>
<comment type="caution">
    <text evidence="1">The sequence shown here is derived from an EMBL/GenBank/DDBJ whole genome shotgun (WGS) entry which is preliminary data.</text>
</comment>
<evidence type="ECO:0000313" key="2">
    <source>
        <dbReference type="Proteomes" id="UP000789405"/>
    </source>
</evidence>
<proteinExistence type="predicted"/>
<sequence>CHPRPKNLNELERMVKKEWEALSLSYYRHLVESEVDHVKE</sequence>
<feature type="non-terminal residue" evidence="1">
    <location>
        <position position="40"/>
    </location>
</feature>
<dbReference type="Proteomes" id="UP000789405">
    <property type="component" value="Unassembled WGS sequence"/>
</dbReference>
<organism evidence="1 2">
    <name type="scientific">Dentiscutata erythropus</name>
    <dbReference type="NCBI Taxonomy" id="1348616"/>
    <lineage>
        <taxon>Eukaryota</taxon>
        <taxon>Fungi</taxon>
        <taxon>Fungi incertae sedis</taxon>
        <taxon>Mucoromycota</taxon>
        <taxon>Glomeromycotina</taxon>
        <taxon>Glomeromycetes</taxon>
        <taxon>Diversisporales</taxon>
        <taxon>Gigasporaceae</taxon>
        <taxon>Dentiscutata</taxon>
    </lineage>
</organism>
<dbReference type="EMBL" id="CAJVPY010025743">
    <property type="protein sequence ID" value="CAG8788686.1"/>
    <property type="molecule type" value="Genomic_DNA"/>
</dbReference>